<feature type="transmembrane region" description="Helical" evidence="1">
    <location>
        <begin position="367"/>
        <end position="395"/>
    </location>
</feature>
<dbReference type="Proteomes" id="UP000636110">
    <property type="component" value="Unassembled WGS sequence"/>
</dbReference>
<dbReference type="RefSeq" id="WP_182955638.1">
    <property type="nucleotide sequence ID" value="NZ_WNXC01000002.1"/>
</dbReference>
<feature type="transmembrane region" description="Helical" evidence="1">
    <location>
        <begin position="441"/>
        <end position="463"/>
    </location>
</feature>
<feature type="transmembrane region" description="Helical" evidence="1">
    <location>
        <begin position="223"/>
        <end position="242"/>
    </location>
</feature>
<feature type="transmembrane region" description="Helical" evidence="1">
    <location>
        <begin position="505"/>
        <end position="523"/>
    </location>
</feature>
<protein>
    <submittedName>
        <fullName evidence="2">YfhO family protein</fullName>
    </submittedName>
</protein>
<dbReference type="InterPro" id="IPR018580">
    <property type="entry name" value="Uncharacterised_YfhO"/>
</dbReference>
<evidence type="ECO:0000313" key="3">
    <source>
        <dbReference type="Proteomes" id="UP000636110"/>
    </source>
</evidence>
<organism evidence="2 3">
    <name type="scientific">Pedobacter gandavensis</name>
    <dbReference type="NCBI Taxonomy" id="2679963"/>
    <lineage>
        <taxon>Bacteria</taxon>
        <taxon>Pseudomonadati</taxon>
        <taxon>Bacteroidota</taxon>
        <taxon>Sphingobacteriia</taxon>
        <taxon>Sphingobacteriales</taxon>
        <taxon>Sphingobacteriaceae</taxon>
        <taxon>Pedobacter</taxon>
    </lineage>
</organism>
<feature type="transmembrane region" description="Helical" evidence="1">
    <location>
        <begin position="121"/>
        <end position="142"/>
    </location>
</feature>
<feature type="transmembrane region" description="Helical" evidence="1">
    <location>
        <begin position="530"/>
        <end position="547"/>
    </location>
</feature>
<evidence type="ECO:0000313" key="2">
    <source>
        <dbReference type="EMBL" id="MBB2148908.1"/>
    </source>
</evidence>
<proteinExistence type="predicted"/>
<keyword evidence="1" id="KW-0812">Transmembrane</keyword>
<feature type="transmembrane region" description="Helical" evidence="1">
    <location>
        <begin position="148"/>
        <end position="165"/>
    </location>
</feature>
<dbReference type="PANTHER" id="PTHR38454:SF1">
    <property type="entry name" value="INTEGRAL MEMBRANE PROTEIN"/>
    <property type="match status" value="1"/>
</dbReference>
<keyword evidence="1" id="KW-0472">Membrane</keyword>
<feature type="transmembrane region" description="Helical" evidence="1">
    <location>
        <begin position="170"/>
        <end position="186"/>
    </location>
</feature>
<dbReference type="PANTHER" id="PTHR38454">
    <property type="entry name" value="INTEGRAL MEMBRANE PROTEIN-RELATED"/>
    <property type="match status" value="1"/>
</dbReference>
<feature type="transmembrane region" description="Helical" evidence="1">
    <location>
        <begin position="192"/>
        <end position="211"/>
    </location>
</feature>
<dbReference type="Pfam" id="PF09586">
    <property type="entry name" value="YfhO"/>
    <property type="match status" value="1"/>
</dbReference>
<name>A0ABR6EUF7_9SPHI</name>
<feature type="transmembrane region" description="Helical" evidence="1">
    <location>
        <begin position="341"/>
        <end position="360"/>
    </location>
</feature>
<keyword evidence="1" id="KW-1133">Transmembrane helix</keyword>
<feature type="transmembrane region" description="Helical" evidence="1">
    <location>
        <begin position="792"/>
        <end position="813"/>
    </location>
</feature>
<sequence length="819" mass="92230">MNNWFKRNGQHLMVIVLFFGITFLYFNPVFFGKTLGQNDVTRAQSTTTEINHYREKGETILWTNQIHGGMPTFQIWAPYPNNITTWLVKAINYSFPQPVGTVLVLLLGSYFLFCVLKLNPWLSATGAIAFTFSSYNIILFGAGHANQVAAISFFAPVIAGILLVFRGKYIYGAAITALFLALEIRANHIQMTYYLFLAILILVGIEAYHAVKSKQTKDFFKAAGFAFLAGLLAIAVNTSSLWSTYEYSAETIRGHANLTQNVAKTSTGLSREYAYQWSQGVEECITFLIPNAFGGSSRGNAVTHTNAVKALTEIGADESQADYLSKSLMPFYWGEKPFTEGSFYFGAVICFLFVLGLFIVKNRIKWWLLSVVILTMLLSFGKNMPLVSDIFFYYAPFYNKFRAVESILAVAGLCFPILAVLAVNELFLNRNKAELFKQVKLAFYITFGFSLAIAIIPTLFLSFKSSDHEAVVTQFTEALKIDKATGTAIGNAVIADRKAAAQSDAMRSCLFILIAFAGIWAFLKDKLNFNILSLAFLFLILIDMWGVDKRYLNKDTFMAKQDTEKPQFREVDRFIDQDKDPNFKVIDLTQSIMNDATTPYFHKSIGGYSAVRLKRFDEVIETHFKKTINLDILGMMNTKYLITTDPESPKLIAQLNPDVCGHAWFVNKVQYVTNADQEMAAIGTFKPKETVVIDQQYKPLVKEQQTAIAQPSGTIKLTSYFPDRMVYQSNAPQSNIAVFSEIYYNKGWKMFIDQVEQPYFRANYLLRAAHIPAGNHQIEFVFHPASYYTGEIISLIASITLIIGLLLAGYLGYKEWKSA</sequence>
<feature type="transmembrane region" description="Helical" evidence="1">
    <location>
        <begin position="12"/>
        <end position="31"/>
    </location>
</feature>
<reference evidence="2 3" key="1">
    <citation type="submission" date="2019-11" db="EMBL/GenBank/DDBJ databases">
        <title>Description of Pedobacter sp. LMG 31462T.</title>
        <authorList>
            <person name="Carlier A."/>
            <person name="Qi S."/>
            <person name="Vandamme P."/>
        </authorList>
    </citation>
    <scope>NUCLEOTIDE SEQUENCE [LARGE SCALE GENOMIC DNA]</scope>
    <source>
        <strain evidence="2 3">LMG 31462</strain>
    </source>
</reference>
<comment type="caution">
    <text evidence="2">The sequence shown here is derived from an EMBL/GenBank/DDBJ whole genome shotgun (WGS) entry which is preliminary data.</text>
</comment>
<evidence type="ECO:0000256" key="1">
    <source>
        <dbReference type="SAM" id="Phobius"/>
    </source>
</evidence>
<gene>
    <name evidence="2" type="ORF">GM920_08280</name>
</gene>
<keyword evidence="3" id="KW-1185">Reference proteome</keyword>
<accession>A0ABR6EUF7</accession>
<dbReference type="EMBL" id="WNXC01000002">
    <property type="protein sequence ID" value="MBB2148908.1"/>
    <property type="molecule type" value="Genomic_DNA"/>
</dbReference>
<feature type="transmembrane region" description="Helical" evidence="1">
    <location>
        <begin position="407"/>
        <end position="429"/>
    </location>
</feature>
<feature type="transmembrane region" description="Helical" evidence="1">
    <location>
        <begin position="95"/>
        <end position="114"/>
    </location>
</feature>